<organism evidence="1">
    <name type="scientific">bioreactor metagenome</name>
    <dbReference type="NCBI Taxonomy" id="1076179"/>
    <lineage>
        <taxon>unclassified sequences</taxon>
        <taxon>metagenomes</taxon>
        <taxon>ecological metagenomes</taxon>
    </lineage>
</organism>
<protein>
    <submittedName>
        <fullName evidence="1">Uncharacterized protein</fullName>
    </submittedName>
</protein>
<sequence length="152" mass="16690">MDKRIKPTLLVDILGQKTGLLFDDWQAAIYKGGRSYIASFADAVFVGLKEGDWACKEIVDHQASLLAELTYPAETHFTGGFDVVMSGGIVTSYPEYVQAIKEKASKRANLILAKVPPIYGAAVEALYNLKMEPTEQFKINFLESLGAADKNL</sequence>
<dbReference type="InterPro" id="IPR043129">
    <property type="entry name" value="ATPase_NBD"/>
</dbReference>
<dbReference type="SUPFAM" id="SSF53067">
    <property type="entry name" value="Actin-like ATPase domain"/>
    <property type="match status" value="1"/>
</dbReference>
<proteinExistence type="predicted"/>
<accession>A0A645FBD8</accession>
<dbReference type="EMBL" id="VSSQ01057117">
    <property type="protein sequence ID" value="MPN10926.1"/>
    <property type="molecule type" value="Genomic_DNA"/>
</dbReference>
<reference evidence="1" key="1">
    <citation type="submission" date="2019-08" db="EMBL/GenBank/DDBJ databases">
        <authorList>
            <person name="Kucharzyk K."/>
            <person name="Murdoch R.W."/>
            <person name="Higgins S."/>
            <person name="Loffler F."/>
        </authorList>
    </citation>
    <scope>NUCLEOTIDE SEQUENCE</scope>
</reference>
<dbReference type="Gene3D" id="3.30.420.40">
    <property type="match status" value="2"/>
</dbReference>
<evidence type="ECO:0000313" key="1">
    <source>
        <dbReference type="EMBL" id="MPN10926.1"/>
    </source>
</evidence>
<gene>
    <name evidence="1" type="ORF">SDC9_158223</name>
</gene>
<dbReference type="AlphaFoldDB" id="A0A645FBD8"/>
<name>A0A645FBD8_9ZZZZ</name>
<comment type="caution">
    <text evidence="1">The sequence shown here is derived from an EMBL/GenBank/DDBJ whole genome shotgun (WGS) entry which is preliminary data.</text>
</comment>